<name>A0AAV7M965_PLEWA</name>
<accession>A0AAV7M965</accession>
<feature type="compositionally biased region" description="Basic and acidic residues" evidence="1">
    <location>
        <begin position="97"/>
        <end position="146"/>
    </location>
</feature>
<dbReference type="Proteomes" id="UP001066276">
    <property type="component" value="Chromosome 10"/>
</dbReference>
<evidence type="ECO:0000313" key="2">
    <source>
        <dbReference type="EMBL" id="KAJ1099310.1"/>
    </source>
</evidence>
<sequence>MTTPPIQHAPENIEDTDLGLEAGNLTLGPLMSESWPNKSAGSVRERQRPIYQHTHHPLLRGVRAARKYNDAGLIRSCPQGRIKRSLYRRQDVSNADLEMKELGDAKKRPKELRDKSKTLKESKDGGKMPKEPEKPEDQEKMPSEPE</sequence>
<protein>
    <submittedName>
        <fullName evidence="2">Uncharacterized protein</fullName>
    </submittedName>
</protein>
<evidence type="ECO:0000256" key="1">
    <source>
        <dbReference type="SAM" id="MobiDB-lite"/>
    </source>
</evidence>
<comment type="caution">
    <text evidence="2">The sequence shown here is derived from an EMBL/GenBank/DDBJ whole genome shotgun (WGS) entry which is preliminary data.</text>
</comment>
<dbReference type="AlphaFoldDB" id="A0AAV7M965"/>
<organism evidence="2 3">
    <name type="scientific">Pleurodeles waltl</name>
    <name type="common">Iberian ribbed newt</name>
    <dbReference type="NCBI Taxonomy" id="8319"/>
    <lineage>
        <taxon>Eukaryota</taxon>
        <taxon>Metazoa</taxon>
        <taxon>Chordata</taxon>
        <taxon>Craniata</taxon>
        <taxon>Vertebrata</taxon>
        <taxon>Euteleostomi</taxon>
        <taxon>Amphibia</taxon>
        <taxon>Batrachia</taxon>
        <taxon>Caudata</taxon>
        <taxon>Salamandroidea</taxon>
        <taxon>Salamandridae</taxon>
        <taxon>Pleurodelinae</taxon>
        <taxon>Pleurodeles</taxon>
    </lineage>
</organism>
<feature type="region of interest" description="Disordered" evidence="1">
    <location>
        <begin position="91"/>
        <end position="146"/>
    </location>
</feature>
<keyword evidence="3" id="KW-1185">Reference proteome</keyword>
<evidence type="ECO:0000313" key="3">
    <source>
        <dbReference type="Proteomes" id="UP001066276"/>
    </source>
</evidence>
<gene>
    <name evidence="2" type="ORF">NDU88_004412</name>
</gene>
<proteinExistence type="predicted"/>
<reference evidence="2" key="1">
    <citation type="journal article" date="2022" name="bioRxiv">
        <title>Sequencing and chromosome-scale assembly of the giantPleurodeles waltlgenome.</title>
        <authorList>
            <person name="Brown T."/>
            <person name="Elewa A."/>
            <person name="Iarovenko S."/>
            <person name="Subramanian E."/>
            <person name="Araus A.J."/>
            <person name="Petzold A."/>
            <person name="Susuki M."/>
            <person name="Suzuki K.-i.T."/>
            <person name="Hayashi T."/>
            <person name="Toyoda A."/>
            <person name="Oliveira C."/>
            <person name="Osipova E."/>
            <person name="Leigh N.D."/>
            <person name="Simon A."/>
            <person name="Yun M.H."/>
        </authorList>
    </citation>
    <scope>NUCLEOTIDE SEQUENCE</scope>
    <source>
        <strain evidence="2">20211129_DDA</strain>
        <tissue evidence="2">Liver</tissue>
    </source>
</reference>
<dbReference type="EMBL" id="JANPWB010000014">
    <property type="protein sequence ID" value="KAJ1099310.1"/>
    <property type="molecule type" value="Genomic_DNA"/>
</dbReference>
<feature type="region of interest" description="Disordered" evidence="1">
    <location>
        <begin position="30"/>
        <end position="55"/>
    </location>
</feature>